<keyword evidence="2" id="KW-1133">Transmembrane helix</keyword>
<feature type="transmembrane region" description="Helical" evidence="2">
    <location>
        <begin position="237"/>
        <end position="259"/>
    </location>
</feature>
<dbReference type="PROSITE" id="PS51318">
    <property type="entry name" value="TAT"/>
    <property type="match status" value="1"/>
</dbReference>
<dbReference type="InterPro" id="IPR006311">
    <property type="entry name" value="TAT_signal"/>
</dbReference>
<sequence>MPQRRHVARAALTAAAATASLAFAAPAWATAPLAGPGGHNPPGDNGTVKIDGREFEDKVDNQPHVTCEFELEFFNFDAGQKADITLSAQPPSGRAIEVWSTKSYVISTDAASGAENDHDEVIKLSASDLDLSAATAHPKQGYHIKLDVDLVDGKSSDAKHKVFWLQPCAASSTESPSPVPSESQSPSSTESESPMPSESTAPGGSTGSSDTPVSPGTSMGGGGGGTETGGGLPLTGVAATSTALTGLALIGGGVALMVLRRRRDKITFTS</sequence>
<gene>
    <name evidence="4" type="ORF">GA0074704_2350</name>
</gene>
<evidence type="ECO:0000256" key="3">
    <source>
        <dbReference type="SAM" id="SignalP"/>
    </source>
</evidence>
<dbReference type="RefSeq" id="WP_157743652.1">
    <property type="nucleotide sequence ID" value="NZ_JBHLYF010000006.1"/>
</dbReference>
<feature type="chain" id="PRO_5008718014" evidence="3">
    <location>
        <begin position="25"/>
        <end position="270"/>
    </location>
</feature>
<evidence type="ECO:0000256" key="1">
    <source>
        <dbReference type="SAM" id="MobiDB-lite"/>
    </source>
</evidence>
<keyword evidence="2" id="KW-0472">Membrane</keyword>
<dbReference type="AlphaFoldDB" id="A0A1C5HTW7"/>
<reference evidence="4 5" key="1">
    <citation type="submission" date="2016-06" db="EMBL/GenBank/DDBJ databases">
        <authorList>
            <person name="Kjaerup R.B."/>
            <person name="Dalgaard T.S."/>
            <person name="Juul-Madsen H.R."/>
        </authorList>
    </citation>
    <scope>NUCLEOTIDE SEQUENCE [LARGE SCALE GENOMIC DNA]</scope>
    <source>
        <strain evidence="4 5">DSM 45097</strain>
    </source>
</reference>
<feature type="signal peptide" evidence="3">
    <location>
        <begin position="1"/>
        <end position="24"/>
    </location>
</feature>
<feature type="compositionally biased region" description="Low complexity" evidence="1">
    <location>
        <begin position="171"/>
        <end position="200"/>
    </location>
</feature>
<dbReference type="NCBIfam" id="TIGR01167">
    <property type="entry name" value="LPXTG_anchor"/>
    <property type="match status" value="1"/>
</dbReference>
<keyword evidence="2" id="KW-0812">Transmembrane</keyword>
<dbReference type="Proteomes" id="UP000198210">
    <property type="component" value="Chromosome I"/>
</dbReference>
<proteinExistence type="predicted"/>
<protein>
    <submittedName>
        <fullName evidence="4">LPXTG-motif cell wall anchor domain-containing protein</fullName>
    </submittedName>
</protein>
<feature type="region of interest" description="Disordered" evidence="1">
    <location>
        <begin position="169"/>
        <end position="233"/>
    </location>
</feature>
<keyword evidence="5" id="KW-1185">Reference proteome</keyword>
<evidence type="ECO:0000313" key="5">
    <source>
        <dbReference type="Proteomes" id="UP000198210"/>
    </source>
</evidence>
<dbReference type="EMBL" id="LT607751">
    <property type="protein sequence ID" value="SCG49466.1"/>
    <property type="molecule type" value="Genomic_DNA"/>
</dbReference>
<evidence type="ECO:0000313" key="4">
    <source>
        <dbReference type="EMBL" id="SCG49466.1"/>
    </source>
</evidence>
<feature type="compositionally biased region" description="Gly residues" evidence="1">
    <location>
        <begin position="218"/>
        <end position="233"/>
    </location>
</feature>
<name>A0A1C5HTW7_9ACTN</name>
<evidence type="ECO:0000256" key="2">
    <source>
        <dbReference type="SAM" id="Phobius"/>
    </source>
</evidence>
<accession>A0A1C5HTW7</accession>
<organism evidence="4 5">
    <name type="scientific">Micromonospora siamensis</name>
    <dbReference type="NCBI Taxonomy" id="299152"/>
    <lineage>
        <taxon>Bacteria</taxon>
        <taxon>Bacillati</taxon>
        <taxon>Actinomycetota</taxon>
        <taxon>Actinomycetes</taxon>
        <taxon>Micromonosporales</taxon>
        <taxon>Micromonosporaceae</taxon>
        <taxon>Micromonospora</taxon>
    </lineage>
</organism>
<keyword evidence="3" id="KW-0732">Signal</keyword>